<evidence type="ECO:0008006" key="4">
    <source>
        <dbReference type="Google" id="ProtNLM"/>
    </source>
</evidence>
<feature type="transmembrane region" description="Helical" evidence="1">
    <location>
        <begin position="6"/>
        <end position="25"/>
    </location>
</feature>
<dbReference type="EMBL" id="BAABDK010000023">
    <property type="protein sequence ID" value="GAA4042100.1"/>
    <property type="molecule type" value="Genomic_DNA"/>
</dbReference>
<feature type="transmembrane region" description="Helical" evidence="1">
    <location>
        <begin position="97"/>
        <end position="117"/>
    </location>
</feature>
<evidence type="ECO:0000313" key="2">
    <source>
        <dbReference type="EMBL" id="GAA4042100.1"/>
    </source>
</evidence>
<proteinExistence type="predicted"/>
<keyword evidence="1" id="KW-1133">Transmembrane helix</keyword>
<sequence>MDILHFFIVVALGVLALAVAAVYYLTRRFSYRLPVRTWWLALYAELFVLLWVPPLPWPQLVNFPIIYREGGAVYLPFVVLAPLKALRAFQRGDFPELPLLLFLPLVPALVALGFDYYRRRADRRPLAI</sequence>
<keyword evidence="1" id="KW-0812">Transmembrane</keyword>
<accession>A0ABP7UFC2</accession>
<reference evidence="3" key="1">
    <citation type="journal article" date="2019" name="Int. J. Syst. Evol. Microbiol.">
        <title>The Global Catalogue of Microorganisms (GCM) 10K type strain sequencing project: providing services to taxonomists for standard genome sequencing and annotation.</title>
        <authorList>
            <consortium name="The Broad Institute Genomics Platform"/>
            <consortium name="The Broad Institute Genome Sequencing Center for Infectious Disease"/>
            <person name="Wu L."/>
            <person name="Ma J."/>
        </authorList>
    </citation>
    <scope>NUCLEOTIDE SEQUENCE [LARGE SCALE GENOMIC DNA]</scope>
    <source>
        <strain evidence="3">JCM 17225</strain>
    </source>
</reference>
<dbReference type="RefSeq" id="WP_345056099.1">
    <property type="nucleotide sequence ID" value="NZ_BAABDK010000023.1"/>
</dbReference>
<evidence type="ECO:0000313" key="3">
    <source>
        <dbReference type="Proteomes" id="UP001501469"/>
    </source>
</evidence>
<keyword evidence="3" id="KW-1185">Reference proteome</keyword>
<evidence type="ECO:0000256" key="1">
    <source>
        <dbReference type="SAM" id="Phobius"/>
    </source>
</evidence>
<dbReference type="Proteomes" id="UP001501469">
    <property type="component" value="Unassembled WGS sequence"/>
</dbReference>
<protein>
    <recommendedName>
        <fullName evidence="4">Lycopene cyclase domain-containing protein</fullName>
    </recommendedName>
</protein>
<organism evidence="2 3">
    <name type="scientific">Hymenobacter glaciei</name>
    <dbReference type="NCBI Taxonomy" id="877209"/>
    <lineage>
        <taxon>Bacteria</taxon>
        <taxon>Pseudomonadati</taxon>
        <taxon>Bacteroidota</taxon>
        <taxon>Cytophagia</taxon>
        <taxon>Cytophagales</taxon>
        <taxon>Hymenobacteraceae</taxon>
        <taxon>Hymenobacter</taxon>
    </lineage>
</organism>
<keyword evidence="1" id="KW-0472">Membrane</keyword>
<gene>
    <name evidence="2" type="ORF">GCM10022409_30140</name>
</gene>
<name>A0ABP7UFC2_9BACT</name>
<feature type="transmembrane region" description="Helical" evidence="1">
    <location>
        <begin position="37"/>
        <end position="54"/>
    </location>
</feature>
<comment type="caution">
    <text evidence="2">The sequence shown here is derived from an EMBL/GenBank/DDBJ whole genome shotgun (WGS) entry which is preliminary data.</text>
</comment>